<dbReference type="OrthoDB" id="5296173at2"/>
<evidence type="ECO:0008006" key="4">
    <source>
        <dbReference type="Google" id="ProtNLM"/>
    </source>
</evidence>
<keyword evidence="1" id="KW-0472">Membrane</keyword>
<gene>
    <name evidence="2" type="ORF">A8L45_12905</name>
</gene>
<keyword evidence="3" id="KW-1185">Reference proteome</keyword>
<dbReference type="InterPro" id="IPR052534">
    <property type="entry name" value="Extracell_DNA_Util/SecSys_Comp"/>
</dbReference>
<evidence type="ECO:0000313" key="3">
    <source>
        <dbReference type="Proteomes" id="UP000094936"/>
    </source>
</evidence>
<dbReference type="AlphaFoldDB" id="A0A1C3EGL2"/>
<accession>A0A1C3EGL2</accession>
<dbReference type="Proteomes" id="UP000094936">
    <property type="component" value="Unassembled WGS sequence"/>
</dbReference>
<evidence type="ECO:0000313" key="2">
    <source>
        <dbReference type="EMBL" id="ODA32365.1"/>
    </source>
</evidence>
<proteinExistence type="predicted"/>
<dbReference type="InterPro" id="IPR007813">
    <property type="entry name" value="PilN"/>
</dbReference>
<protein>
    <recommendedName>
        <fullName evidence="4">Pilus assembly protein PilN</fullName>
    </recommendedName>
</protein>
<name>A0A1C3EGL2_9GAMM</name>
<feature type="transmembrane region" description="Helical" evidence="1">
    <location>
        <begin position="21"/>
        <end position="44"/>
    </location>
</feature>
<dbReference type="PANTHER" id="PTHR40278">
    <property type="entry name" value="DNA UTILIZATION PROTEIN HOFN"/>
    <property type="match status" value="1"/>
</dbReference>
<evidence type="ECO:0000256" key="1">
    <source>
        <dbReference type="SAM" id="Phobius"/>
    </source>
</evidence>
<dbReference type="EMBL" id="LYBM01000023">
    <property type="protein sequence ID" value="ODA32365.1"/>
    <property type="molecule type" value="Genomic_DNA"/>
</dbReference>
<dbReference type="STRING" id="1080227.A8L45_12905"/>
<reference evidence="2 3" key="1">
    <citation type="submission" date="2016-05" db="EMBL/GenBank/DDBJ databases">
        <title>Genomic Taxonomy of the Vibrionaceae.</title>
        <authorList>
            <person name="Gomez-Gil B."/>
            <person name="Enciso-Ibarra J."/>
        </authorList>
    </citation>
    <scope>NUCLEOTIDE SEQUENCE [LARGE SCALE GENOMIC DNA]</scope>
    <source>
        <strain evidence="2 3">CAIM 1920</strain>
    </source>
</reference>
<dbReference type="Pfam" id="PF05137">
    <property type="entry name" value="PilN"/>
    <property type="match status" value="1"/>
</dbReference>
<dbReference type="PANTHER" id="PTHR40278:SF1">
    <property type="entry name" value="DNA UTILIZATION PROTEIN HOFN"/>
    <property type="match status" value="1"/>
</dbReference>
<keyword evidence="1" id="KW-1133">Transmembrane helix</keyword>
<dbReference type="RefSeq" id="WP_068902906.1">
    <property type="nucleotide sequence ID" value="NZ_JBHUIF010000006.1"/>
</dbReference>
<sequence>MLPSLNLLPWREMRREKLRKQFFTLLSAYGVLAICIVFSLWFWLSGHHEKQQARNSLLQQEITLLRAELKAFSEIDRQREILEEKIGLVDSLQQQRKNVVSLFNLIPQVIPRGVALKSVNFRDGHVILEGMAKSGALVSEILKNLESNPDVRQEKVHSIDRKQGALFLTSHFRVTFYLHSFIKPKLEQEDKSDG</sequence>
<keyword evidence="1" id="KW-0812">Transmembrane</keyword>
<comment type="caution">
    <text evidence="2">The sequence shown here is derived from an EMBL/GenBank/DDBJ whole genome shotgun (WGS) entry which is preliminary data.</text>
</comment>
<organism evidence="2 3">
    <name type="scientific">Veronia pacifica</name>
    <dbReference type="NCBI Taxonomy" id="1080227"/>
    <lineage>
        <taxon>Bacteria</taxon>
        <taxon>Pseudomonadati</taxon>
        <taxon>Pseudomonadota</taxon>
        <taxon>Gammaproteobacteria</taxon>
        <taxon>Vibrionales</taxon>
        <taxon>Vibrionaceae</taxon>
        <taxon>Veronia</taxon>
    </lineage>
</organism>